<dbReference type="AlphaFoldDB" id="A9U489"/>
<feature type="compositionally biased region" description="Basic and acidic residues" evidence="1">
    <location>
        <begin position="29"/>
        <end position="45"/>
    </location>
</feature>
<protein>
    <submittedName>
        <fullName evidence="2">Predicted protein</fullName>
    </submittedName>
</protein>
<accession>A9U489</accession>
<dbReference type="EMBL" id="DS545376">
    <property type="protein sequence ID" value="EDQ49516.1"/>
    <property type="molecule type" value="Genomic_DNA"/>
</dbReference>
<name>A9U489_PHYPA</name>
<sequence>MEEINQGPQDSRIHQIEVVQAILARNLQKEKRPIQHFSDPKEKGQLDPITGTSNPGLDMGPLLSIRPESVVHPNEILKLEAQVRELGEYTEDLSNQLRKESMDRLEEEEED</sequence>
<proteinExistence type="predicted"/>
<evidence type="ECO:0000313" key="2">
    <source>
        <dbReference type="EMBL" id="EDQ49516.1"/>
    </source>
</evidence>
<reference evidence="2" key="1">
    <citation type="journal article" date="2008" name="Science">
        <title>The Physcomitrella genome reveals evolutionary insights into the conquest of land by plants.</title>
        <authorList>
            <person name="Rensing S."/>
            <person name="Lang D."/>
            <person name="Zimmer A."/>
            <person name="Terry A."/>
            <person name="Salamov A."/>
            <person name="Shapiro H."/>
            <person name="Nishiyama T."/>
            <person name="Perroud P.-F."/>
            <person name="Lindquist E."/>
            <person name="Kamisugi Y."/>
            <person name="Tanahashi T."/>
            <person name="Sakakibara K."/>
            <person name="Fujita T."/>
            <person name="Oishi K."/>
            <person name="Shin-I T."/>
            <person name="Kuroki Y."/>
            <person name="Toyoda A."/>
            <person name="Suzuki Y."/>
            <person name="Hashimoto A."/>
            <person name="Yamaguchi K."/>
            <person name="Sugano A."/>
            <person name="Kohara Y."/>
            <person name="Fujiyama A."/>
            <person name="Anterola A."/>
            <person name="Aoki S."/>
            <person name="Ashton N."/>
            <person name="Barbazuk W.B."/>
            <person name="Barker E."/>
            <person name="Bennetzen J."/>
            <person name="Bezanilla M."/>
            <person name="Blankenship R."/>
            <person name="Cho S.H."/>
            <person name="Dutcher S."/>
            <person name="Estelle M."/>
            <person name="Fawcett J.A."/>
            <person name="Gundlach H."/>
            <person name="Hanada K."/>
            <person name="Heyl A."/>
            <person name="Hicks K.A."/>
            <person name="Hugh J."/>
            <person name="Lohr M."/>
            <person name="Mayer K."/>
            <person name="Melkozernov A."/>
            <person name="Murata T."/>
            <person name="Nelson D."/>
            <person name="Pils B."/>
            <person name="Prigge M."/>
            <person name="Reiss B."/>
            <person name="Renner T."/>
            <person name="Rombauts S."/>
            <person name="Rushton P."/>
            <person name="Sanderfoot A."/>
            <person name="Schween G."/>
            <person name="Shiu S.-H."/>
            <person name="Stueber K."/>
            <person name="Theodoulou F.L."/>
            <person name="Tu H."/>
            <person name="Van de Peer Y."/>
            <person name="Verrier P.J."/>
            <person name="Waters E."/>
            <person name="Wood A."/>
            <person name="Yang L."/>
            <person name="Cove D."/>
            <person name="Cuming A."/>
            <person name="Hasebe M."/>
            <person name="Lucas S."/>
            <person name="Mishler D.B."/>
            <person name="Reski R."/>
            <person name="Grigoriev I."/>
            <person name="Quatrano R.S."/>
            <person name="Boore J.L."/>
        </authorList>
    </citation>
    <scope>NUCLEOTIDE SEQUENCE [LARGE SCALE GENOMIC DNA]</scope>
</reference>
<feature type="region of interest" description="Disordered" evidence="1">
    <location>
        <begin position="29"/>
        <end position="61"/>
    </location>
</feature>
<evidence type="ECO:0000256" key="1">
    <source>
        <dbReference type="SAM" id="MobiDB-lite"/>
    </source>
</evidence>
<gene>
    <name evidence="2" type="ORF">PHYPADRAFT_101860</name>
</gene>
<organism>
    <name type="scientific">Physcomitrium patens</name>
    <name type="common">Spreading-leaved earth moss</name>
    <name type="synonym">Physcomitrella patens</name>
    <dbReference type="NCBI Taxonomy" id="3218"/>
    <lineage>
        <taxon>Eukaryota</taxon>
        <taxon>Viridiplantae</taxon>
        <taxon>Streptophyta</taxon>
        <taxon>Embryophyta</taxon>
        <taxon>Bryophyta</taxon>
        <taxon>Bryophytina</taxon>
        <taxon>Bryopsida</taxon>
        <taxon>Funariidae</taxon>
        <taxon>Funariales</taxon>
        <taxon>Funariaceae</taxon>
        <taxon>Physcomitrium</taxon>
    </lineage>
</organism>